<dbReference type="GO" id="GO:0003964">
    <property type="term" value="F:RNA-directed DNA polymerase activity"/>
    <property type="evidence" value="ECO:0007669"/>
    <property type="project" value="UniProtKB-KW"/>
</dbReference>
<dbReference type="Gene3D" id="3.10.10.10">
    <property type="entry name" value="HIV Type 1 Reverse Transcriptase, subunit A, domain 1"/>
    <property type="match status" value="1"/>
</dbReference>
<dbReference type="SUPFAM" id="SSF56672">
    <property type="entry name" value="DNA/RNA polymerases"/>
    <property type="match status" value="1"/>
</dbReference>
<evidence type="ECO:0000313" key="1">
    <source>
        <dbReference type="EMBL" id="GEU41090.1"/>
    </source>
</evidence>
<dbReference type="PANTHER" id="PTHR15503:SF45">
    <property type="entry name" value="RNA-DIRECTED DNA POLYMERASE HOMOLOG"/>
    <property type="match status" value="1"/>
</dbReference>
<dbReference type="Gene3D" id="3.30.70.270">
    <property type="match status" value="1"/>
</dbReference>
<reference evidence="1" key="1">
    <citation type="journal article" date="2019" name="Sci. Rep.">
        <title>Draft genome of Tanacetum cinerariifolium, the natural source of mosquito coil.</title>
        <authorList>
            <person name="Yamashiro T."/>
            <person name="Shiraishi A."/>
            <person name="Satake H."/>
            <person name="Nakayama K."/>
        </authorList>
    </citation>
    <scope>NUCLEOTIDE SEQUENCE</scope>
</reference>
<gene>
    <name evidence="1" type="ORF">Tci_013068</name>
</gene>
<name>A0A6L2JWJ4_TANCI</name>
<dbReference type="InterPro" id="IPR032567">
    <property type="entry name" value="RTL1-rel"/>
</dbReference>
<sequence>MAWDCRSPTAATDQRGPMMNQKTMVTFFECRRQGHYKIDCLKLKNRNHGNAARSSEARGRVSLLEITPSALDNKYDVKLAGGKMIRVDTIIQVCTLNLLNHPFNIDLMPTELGSFDIIICMDWLSKYHIVIVCDEKIVCISYGDEILIVLDDKSDEAEGQVRGQATGGCTYYPVFPEARVPYILAPSEMKELSDQLQELSNKGFIRPSSLRWGAPVLFVKKKDGSFWMCIDYRELNNKELPYESGVQTIVGQGCDFFIDDILIYSKRKQEYEEQLNLSLELLKKEELYAKFSKCDFFIPRVQFLGHVIDSQGKANVVADALSQKEQIKPLRVRDLIMTIGLNLLVQILNAQIEAIKEENVKEENLHGMNKEFETRPDRTLCIEK</sequence>
<dbReference type="AlphaFoldDB" id="A0A6L2JWJ4"/>
<dbReference type="CDD" id="cd00303">
    <property type="entry name" value="retropepsin_like"/>
    <property type="match status" value="1"/>
</dbReference>
<protein>
    <submittedName>
        <fullName evidence="1">Reverse transcriptase domain-containing protein</fullName>
    </submittedName>
</protein>
<keyword evidence="1" id="KW-0548">Nucleotidyltransferase</keyword>
<dbReference type="Gene3D" id="2.40.70.10">
    <property type="entry name" value="Acid Proteases"/>
    <property type="match status" value="1"/>
</dbReference>
<dbReference type="InterPro" id="IPR021109">
    <property type="entry name" value="Peptidase_aspartic_dom_sf"/>
</dbReference>
<organism evidence="1">
    <name type="scientific">Tanacetum cinerariifolium</name>
    <name type="common">Dalmatian daisy</name>
    <name type="synonym">Chrysanthemum cinerariifolium</name>
    <dbReference type="NCBI Taxonomy" id="118510"/>
    <lineage>
        <taxon>Eukaryota</taxon>
        <taxon>Viridiplantae</taxon>
        <taxon>Streptophyta</taxon>
        <taxon>Embryophyta</taxon>
        <taxon>Tracheophyta</taxon>
        <taxon>Spermatophyta</taxon>
        <taxon>Magnoliopsida</taxon>
        <taxon>eudicotyledons</taxon>
        <taxon>Gunneridae</taxon>
        <taxon>Pentapetalae</taxon>
        <taxon>asterids</taxon>
        <taxon>campanulids</taxon>
        <taxon>Asterales</taxon>
        <taxon>Asteraceae</taxon>
        <taxon>Asteroideae</taxon>
        <taxon>Anthemideae</taxon>
        <taxon>Anthemidinae</taxon>
        <taxon>Tanacetum</taxon>
    </lineage>
</organism>
<dbReference type="PANTHER" id="PTHR15503">
    <property type="entry name" value="LDOC1 RELATED"/>
    <property type="match status" value="1"/>
</dbReference>
<dbReference type="EMBL" id="BKCJ010001391">
    <property type="protein sequence ID" value="GEU41090.1"/>
    <property type="molecule type" value="Genomic_DNA"/>
</dbReference>
<accession>A0A6L2JWJ4</accession>
<comment type="caution">
    <text evidence="1">The sequence shown here is derived from an EMBL/GenBank/DDBJ whole genome shotgun (WGS) entry which is preliminary data.</text>
</comment>
<keyword evidence="1" id="KW-0695">RNA-directed DNA polymerase</keyword>
<proteinExistence type="predicted"/>
<dbReference type="InterPro" id="IPR043128">
    <property type="entry name" value="Rev_trsase/Diguanyl_cyclase"/>
</dbReference>
<keyword evidence="1" id="KW-0808">Transferase</keyword>
<dbReference type="InterPro" id="IPR043502">
    <property type="entry name" value="DNA/RNA_pol_sf"/>
</dbReference>
<dbReference type="Pfam" id="PF08284">
    <property type="entry name" value="RVP_2"/>
    <property type="match status" value="1"/>
</dbReference>